<dbReference type="AlphaFoldDB" id="A0A329VPB9"/>
<dbReference type="EMBL" id="NSCI01000001">
    <property type="protein sequence ID" value="RAW93562.1"/>
    <property type="molecule type" value="Genomic_DNA"/>
</dbReference>
<sequence>MNKKEEPEVRKKLKMLVHAQEGNNVSKTCRYWGIFWDTFFHWKKDYVAKGEKGLINNRARKTLLYRLPLSLKRKFYICAKITILVTPK</sequence>
<dbReference type="SUPFAM" id="SSF48295">
    <property type="entry name" value="TrpR-like"/>
    <property type="match status" value="1"/>
</dbReference>
<protein>
    <submittedName>
        <fullName evidence="1">Uncharacterized protein</fullName>
    </submittedName>
</protein>
<proteinExistence type="predicted"/>
<gene>
    <name evidence="1" type="ORF">CKY01_01145</name>
</gene>
<dbReference type="Proteomes" id="UP000250870">
    <property type="component" value="Unassembled WGS sequence"/>
</dbReference>
<organism evidence="1 2">
    <name type="scientific">Photorhabdus laumondii subsp. clarkei</name>
    <dbReference type="NCBI Taxonomy" id="2029685"/>
    <lineage>
        <taxon>Bacteria</taxon>
        <taxon>Pseudomonadati</taxon>
        <taxon>Pseudomonadota</taxon>
        <taxon>Gammaproteobacteria</taxon>
        <taxon>Enterobacterales</taxon>
        <taxon>Morganellaceae</taxon>
        <taxon>Photorhabdus</taxon>
    </lineage>
</organism>
<comment type="caution">
    <text evidence="1">The sequence shown here is derived from an EMBL/GenBank/DDBJ whole genome shotgun (WGS) entry which is preliminary data.</text>
</comment>
<dbReference type="Pfam" id="PF13551">
    <property type="entry name" value="HTH_29"/>
    <property type="match status" value="1"/>
</dbReference>
<reference evidence="1 2" key="1">
    <citation type="journal article" date="2018" name="Int. J. Syst. Evol. Microbiol.">
        <title>Whole-genome-based revisit of Photorhabdus phylogeny: proposal for the elevation of most Photorhabdus subspecies to the species level and description of one novel species Photorhabdus bodei sp. nov., and one novel subspecies Photorhabdus laumondii subsp. clarkei subsp. nov.</title>
        <authorList>
            <person name="Machado R.A.R."/>
            <person name="Wuthrich D."/>
            <person name="Kuhnert P."/>
            <person name="Arce C.C.M."/>
            <person name="Thonen L."/>
            <person name="Ruiz C."/>
            <person name="Zhang X."/>
            <person name="Robert C.A.M."/>
            <person name="Karimi J."/>
            <person name="Kamali S."/>
            <person name="Ma J."/>
            <person name="Bruggmann R."/>
            <person name="Erb M."/>
        </authorList>
    </citation>
    <scope>NUCLEOTIDE SEQUENCE [LARGE SCALE GENOMIC DNA]</scope>
    <source>
        <strain evidence="1 2">BOJ-47</strain>
    </source>
</reference>
<dbReference type="GO" id="GO:0043565">
    <property type="term" value="F:sequence-specific DNA binding"/>
    <property type="evidence" value="ECO:0007669"/>
    <property type="project" value="InterPro"/>
</dbReference>
<accession>A0A329VPB9</accession>
<dbReference type="RefSeq" id="WP_181573415.1">
    <property type="nucleotide sequence ID" value="NZ_CAWNWQ010000001.1"/>
</dbReference>
<name>A0A329VPB9_9GAMM</name>
<evidence type="ECO:0000313" key="1">
    <source>
        <dbReference type="EMBL" id="RAW93562.1"/>
    </source>
</evidence>
<evidence type="ECO:0000313" key="2">
    <source>
        <dbReference type="Proteomes" id="UP000250870"/>
    </source>
</evidence>
<dbReference type="InterPro" id="IPR010921">
    <property type="entry name" value="Trp_repressor/repl_initiator"/>
</dbReference>